<evidence type="ECO:0000313" key="2">
    <source>
        <dbReference type="Proteomes" id="UP001304671"/>
    </source>
</evidence>
<proteinExistence type="predicted"/>
<keyword evidence="2" id="KW-1185">Reference proteome</keyword>
<protein>
    <recommendedName>
        <fullName evidence="3">Lipoprotein</fullName>
    </recommendedName>
</protein>
<dbReference type="RefSeq" id="WP_323253706.1">
    <property type="nucleotide sequence ID" value="NZ_JAYFUL010000070.1"/>
</dbReference>
<dbReference type="Proteomes" id="UP001304671">
    <property type="component" value="Unassembled WGS sequence"/>
</dbReference>
<evidence type="ECO:0000313" key="1">
    <source>
        <dbReference type="EMBL" id="MEA5260837.1"/>
    </source>
</evidence>
<accession>A0ABU5QUQ6</accession>
<evidence type="ECO:0008006" key="3">
    <source>
        <dbReference type="Google" id="ProtNLM"/>
    </source>
</evidence>
<reference evidence="1 2" key="1">
    <citation type="submission" date="2023-12" db="EMBL/GenBank/DDBJ databases">
        <title>Novel species of the genus Arcicella isolated from rivers.</title>
        <authorList>
            <person name="Lu H."/>
        </authorList>
    </citation>
    <scope>NUCLEOTIDE SEQUENCE [LARGE SCALE GENOMIC DNA]</scope>
    <source>
        <strain evidence="1 2">LMG 21963</strain>
    </source>
</reference>
<sequence length="170" mass="19831">MKILLFASIIICSNNSLTTKQLDPTIQLKTISLNDNVVDARDYSKILYPLLEKFWKEKRLSDEEIAKLIPMTDKEFSEYYSLSFVEKGKKWNKIYSDIELLIGKRACVSQQVCKAYLGLAPFVDGEYAEGYFEDADFIIGKHQKYFCKIFSSFPQNVRKRLNDLHSHYCK</sequence>
<organism evidence="1 2">
    <name type="scientific">Arcicella aquatica</name>
    <dbReference type="NCBI Taxonomy" id="217141"/>
    <lineage>
        <taxon>Bacteria</taxon>
        <taxon>Pseudomonadati</taxon>
        <taxon>Bacteroidota</taxon>
        <taxon>Cytophagia</taxon>
        <taxon>Cytophagales</taxon>
        <taxon>Flectobacillaceae</taxon>
        <taxon>Arcicella</taxon>
    </lineage>
</organism>
<gene>
    <name evidence="1" type="ORF">VB264_23760</name>
</gene>
<dbReference type="EMBL" id="JAYFUL010000070">
    <property type="protein sequence ID" value="MEA5260837.1"/>
    <property type="molecule type" value="Genomic_DNA"/>
</dbReference>
<name>A0ABU5QUQ6_9BACT</name>
<comment type="caution">
    <text evidence="1">The sequence shown here is derived from an EMBL/GenBank/DDBJ whole genome shotgun (WGS) entry which is preliminary data.</text>
</comment>